<accession>A0A6A5VCR2</accession>
<evidence type="ECO:0000256" key="1">
    <source>
        <dbReference type="SAM" id="Coils"/>
    </source>
</evidence>
<dbReference type="AlphaFoldDB" id="A0A6A5VCR2"/>
<feature type="compositionally biased region" description="Low complexity" evidence="2">
    <location>
        <begin position="167"/>
        <end position="181"/>
    </location>
</feature>
<evidence type="ECO:0000256" key="2">
    <source>
        <dbReference type="SAM" id="MobiDB-lite"/>
    </source>
</evidence>
<reference evidence="3" key="1">
    <citation type="journal article" date="2020" name="Stud. Mycol.">
        <title>101 Dothideomycetes genomes: a test case for predicting lifestyles and emergence of pathogens.</title>
        <authorList>
            <person name="Haridas S."/>
            <person name="Albert R."/>
            <person name="Binder M."/>
            <person name="Bloem J."/>
            <person name="Labutti K."/>
            <person name="Salamov A."/>
            <person name="Andreopoulos B."/>
            <person name="Baker S."/>
            <person name="Barry K."/>
            <person name="Bills G."/>
            <person name="Bluhm B."/>
            <person name="Cannon C."/>
            <person name="Castanera R."/>
            <person name="Culley D."/>
            <person name="Daum C."/>
            <person name="Ezra D."/>
            <person name="Gonzalez J."/>
            <person name="Henrissat B."/>
            <person name="Kuo A."/>
            <person name="Liang C."/>
            <person name="Lipzen A."/>
            <person name="Lutzoni F."/>
            <person name="Magnuson J."/>
            <person name="Mondo S."/>
            <person name="Nolan M."/>
            <person name="Ohm R."/>
            <person name="Pangilinan J."/>
            <person name="Park H.-J."/>
            <person name="Ramirez L."/>
            <person name="Alfaro M."/>
            <person name="Sun H."/>
            <person name="Tritt A."/>
            <person name="Yoshinaga Y."/>
            <person name="Zwiers L.-H."/>
            <person name="Turgeon B."/>
            <person name="Goodwin S."/>
            <person name="Spatafora J."/>
            <person name="Crous P."/>
            <person name="Grigoriev I."/>
        </authorList>
    </citation>
    <scope>NUCLEOTIDE SEQUENCE</scope>
    <source>
        <strain evidence="3">CBS 107.79</strain>
    </source>
</reference>
<feature type="compositionally biased region" description="Polar residues" evidence="2">
    <location>
        <begin position="252"/>
        <end position="263"/>
    </location>
</feature>
<sequence length="455" mass="49661">AKKWSLHIFLYKPPASSTFPALRPRYARSFRLTNLKQQANMGHSGNSSFKDAFAKSKAFISKKVSAAKSRSKQEDESDDERAYPTSSYTRRMRVIADSERRENPINLGEDGWGDRSWSRVKEEQQKQLLKEREALKDEFLKVTEAAANLESERYAGVDQANTNTPRSAASGSSDGFGAQAATQQDTPTMGGSRANYNRPLPLRAFQDSPTRPPRATRQRSSPADGQQNEELRLPPVKEGTEEVDARYGGRSVPNNSLGSSSRPINPLWTRIGPPLYNSPAKTSGTYNRRGERITPGSFGDNDRKQYLARQGFNMDPNRSSGYRAVSKGSSAESPVRSQSRVVSGTSSSSRQLPKGSSPTKGSYPQKVSYTPEGSPTKACYTPKSSPQKMSYTPEGSPTKTSSPTKGSSPLKGSSPIKGSTTAAQFPLVEPPLESARSERSRDGNGIKKASGATLW</sequence>
<keyword evidence="4" id="KW-1185">Reference proteome</keyword>
<dbReference type="Proteomes" id="UP000800036">
    <property type="component" value="Unassembled WGS sequence"/>
</dbReference>
<feature type="compositionally biased region" description="Polar residues" evidence="2">
    <location>
        <begin position="354"/>
        <end position="373"/>
    </location>
</feature>
<feature type="coiled-coil region" evidence="1">
    <location>
        <begin position="118"/>
        <end position="152"/>
    </location>
</feature>
<keyword evidence="1" id="KW-0175">Coiled coil</keyword>
<feature type="region of interest" description="Disordered" evidence="2">
    <location>
        <begin position="154"/>
        <end position="455"/>
    </location>
</feature>
<evidence type="ECO:0000313" key="4">
    <source>
        <dbReference type="Proteomes" id="UP000800036"/>
    </source>
</evidence>
<name>A0A6A5VCR2_9PLEO</name>
<feature type="non-terminal residue" evidence="3">
    <location>
        <position position="1"/>
    </location>
</feature>
<proteinExistence type="predicted"/>
<protein>
    <submittedName>
        <fullName evidence="3">Uncharacterized protein</fullName>
    </submittedName>
</protein>
<dbReference type="EMBL" id="ML976671">
    <property type="protein sequence ID" value="KAF1975263.1"/>
    <property type="molecule type" value="Genomic_DNA"/>
</dbReference>
<feature type="compositionally biased region" description="Basic and acidic residues" evidence="2">
    <location>
        <begin position="238"/>
        <end position="247"/>
    </location>
</feature>
<feature type="compositionally biased region" description="Polar residues" evidence="2">
    <location>
        <begin position="218"/>
        <end position="228"/>
    </location>
</feature>
<dbReference type="OrthoDB" id="3794597at2759"/>
<feature type="region of interest" description="Disordered" evidence="2">
    <location>
        <begin position="99"/>
        <end position="118"/>
    </location>
</feature>
<gene>
    <name evidence="3" type="ORF">BU23DRAFT_634397</name>
</gene>
<feature type="region of interest" description="Disordered" evidence="2">
    <location>
        <begin position="64"/>
        <end position="91"/>
    </location>
</feature>
<feature type="compositionally biased region" description="Low complexity" evidence="2">
    <location>
        <begin position="335"/>
        <end position="350"/>
    </location>
</feature>
<evidence type="ECO:0000313" key="3">
    <source>
        <dbReference type="EMBL" id="KAF1975263.1"/>
    </source>
</evidence>
<organism evidence="3 4">
    <name type="scientific">Bimuria novae-zelandiae CBS 107.79</name>
    <dbReference type="NCBI Taxonomy" id="1447943"/>
    <lineage>
        <taxon>Eukaryota</taxon>
        <taxon>Fungi</taxon>
        <taxon>Dikarya</taxon>
        <taxon>Ascomycota</taxon>
        <taxon>Pezizomycotina</taxon>
        <taxon>Dothideomycetes</taxon>
        <taxon>Pleosporomycetidae</taxon>
        <taxon>Pleosporales</taxon>
        <taxon>Massarineae</taxon>
        <taxon>Didymosphaeriaceae</taxon>
        <taxon>Bimuria</taxon>
    </lineage>
</organism>
<feature type="compositionally biased region" description="Basic and acidic residues" evidence="2">
    <location>
        <begin position="435"/>
        <end position="445"/>
    </location>
</feature>
<feature type="compositionally biased region" description="Low complexity" evidence="2">
    <location>
        <begin position="392"/>
        <end position="419"/>
    </location>
</feature>